<dbReference type="EMBL" id="SWJE01000001">
    <property type="protein sequence ID" value="TKC92363.1"/>
    <property type="molecule type" value="Genomic_DNA"/>
</dbReference>
<dbReference type="PANTHER" id="PTHR21666:SF270">
    <property type="entry name" value="MUREIN HYDROLASE ACTIVATOR ENVC"/>
    <property type="match status" value="1"/>
</dbReference>
<proteinExistence type="predicted"/>
<organism evidence="2 3">
    <name type="scientific">Trinickia terrae</name>
    <dbReference type="NCBI Taxonomy" id="2571161"/>
    <lineage>
        <taxon>Bacteria</taxon>
        <taxon>Pseudomonadati</taxon>
        <taxon>Pseudomonadota</taxon>
        <taxon>Betaproteobacteria</taxon>
        <taxon>Burkholderiales</taxon>
        <taxon>Burkholderiaceae</taxon>
        <taxon>Trinickia</taxon>
    </lineage>
</organism>
<dbReference type="Proteomes" id="UP000305539">
    <property type="component" value="Unassembled WGS sequence"/>
</dbReference>
<dbReference type="SMART" id="SM00257">
    <property type="entry name" value="LysM"/>
    <property type="match status" value="1"/>
</dbReference>
<evidence type="ECO:0000259" key="1">
    <source>
        <dbReference type="PROSITE" id="PS51782"/>
    </source>
</evidence>
<reference evidence="2 3" key="1">
    <citation type="submission" date="2019-04" db="EMBL/GenBank/DDBJ databases">
        <title>Trinickia sp. 7GSK02, isolated from subtropical forest soil.</title>
        <authorList>
            <person name="Gao Z.-H."/>
            <person name="Qiu L.-H."/>
        </authorList>
    </citation>
    <scope>NUCLEOTIDE SEQUENCE [LARGE SCALE GENOMIC DNA]</scope>
    <source>
        <strain evidence="2 3">7GSK02</strain>
    </source>
</reference>
<dbReference type="PANTHER" id="PTHR21666">
    <property type="entry name" value="PEPTIDASE-RELATED"/>
    <property type="match status" value="1"/>
</dbReference>
<dbReference type="OrthoDB" id="9795421at2"/>
<comment type="caution">
    <text evidence="2">The sequence shown here is derived from an EMBL/GenBank/DDBJ whole genome shotgun (WGS) entry which is preliminary data.</text>
</comment>
<dbReference type="InterPro" id="IPR016047">
    <property type="entry name" value="M23ase_b-sheet_dom"/>
</dbReference>
<dbReference type="Pfam" id="PF01551">
    <property type="entry name" value="Peptidase_M23"/>
    <property type="match status" value="1"/>
</dbReference>
<dbReference type="Gene3D" id="3.10.350.10">
    <property type="entry name" value="LysM domain"/>
    <property type="match status" value="1"/>
</dbReference>
<protein>
    <submittedName>
        <fullName evidence="2">LysM peptidoglycan-binding domain-containing protein</fullName>
    </submittedName>
</protein>
<dbReference type="SUPFAM" id="SSF51261">
    <property type="entry name" value="Duplicated hybrid motif"/>
    <property type="match status" value="1"/>
</dbReference>
<gene>
    <name evidence="2" type="ORF">FAZ69_01395</name>
</gene>
<feature type="domain" description="LysM" evidence="1">
    <location>
        <begin position="68"/>
        <end position="112"/>
    </location>
</feature>
<evidence type="ECO:0000313" key="3">
    <source>
        <dbReference type="Proteomes" id="UP000305539"/>
    </source>
</evidence>
<dbReference type="Pfam" id="PF01476">
    <property type="entry name" value="LysM"/>
    <property type="match status" value="1"/>
</dbReference>
<dbReference type="InterPro" id="IPR036779">
    <property type="entry name" value="LysM_dom_sf"/>
</dbReference>
<dbReference type="CDD" id="cd12797">
    <property type="entry name" value="M23_peptidase"/>
    <property type="match status" value="1"/>
</dbReference>
<evidence type="ECO:0000313" key="2">
    <source>
        <dbReference type="EMBL" id="TKC92363.1"/>
    </source>
</evidence>
<dbReference type="InterPro" id="IPR050570">
    <property type="entry name" value="Cell_wall_metabolism_enzyme"/>
</dbReference>
<sequence length="257" mass="26182">MCDAGTGLPYRKGAIMKITNYFACEPRTLARAALALALAGAALIGGCATPPWSDMFAPNPAPARVAAGYYRVNSGDTLASIAAAYGQRPQDVASWNRMPVNAPVVPGQVLRVSPPAVASAAPPGAPGQPLAGTAPVRFAWPARGSVIVPFEAGKSKGIVIAGAPGEAVTAAADGRVVYVGAGIKEYGPLIVIKHSDTLVSAYGHAGKLLVNEGDAVRAGQQIGEMATDASGRGTIEFEIRRDGTPVDPLNYLPRAGG</sequence>
<dbReference type="AlphaFoldDB" id="A0A4U1IF66"/>
<accession>A0A4U1IF66</accession>
<dbReference type="CDD" id="cd00118">
    <property type="entry name" value="LysM"/>
    <property type="match status" value="1"/>
</dbReference>
<name>A0A4U1IF66_9BURK</name>
<dbReference type="InterPro" id="IPR018392">
    <property type="entry name" value="LysM"/>
</dbReference>
<dbReference type="PROSITE" id="PS51782">
    <property type="entry name" value="LYSM"/>
    <property type="match status" value="1"/>
</dbReference>
<dbReference type="GO" id="GO:0004222">
    <property type="term" value="F:metalloendopeptidase activity"/>
    <property type="evidence" value="ECO:0007669"/>
    <property type="project" value="TreeGrafter"/>
</dbReference>
<keyword evidence="3" id="KW-1185">Reference proteome</keyword>
<dbReference type="Gene3D" id="2.70.70.10">
    <property type="entry name" value="Glucose Permease (Domain IIA)"/>
    <property type="match status" value="1"/>
</dbReference>
<dbReference type="InterPro" id="IPR011055">
    <property type="entry name" value="Dup_hybrid_motif"/>
</dbReference>